<dbReference type="AlphaFoldDB" id="A0A7S2Z6S3"/>
<dbReference type="GO" id="GO:0005789">
    <property type="term" value="C:endoplasmic reticulum membrane"/>
    <property type="evidence" value="ECO:0007669"/>
    <property type="project" value="UniProtKB-SubCell"/>
</dbReference>
<feature type="transmembrane region" description="Helical" evidence="14">
    <location>
        <begin position="383"/>
        <end position="403"/>
    </location>
</feature>
<evidence type="ECO:0000313" key="15">
    <source>
        <dbReference type="EMBL" id="CAE0023552.1"/>
    </source>
</evidence>
<dbReference type="Pfam" id="PF04922">
    <property type="entry name" value="DIE2_ALG10"/>
    <property type="match status" value="1"/>
</dbReference>
<evidence type="ECO:0000256" key="8">
    <source>
        <dbReference type="ARBA" id="ARBA00022692"/>
    </source>
</evidence>
<evidence type="ECO:0000256" key="5">
    <source>
        <dbReference type="ARBA" id="ARBA00018512"/>
    </source>
</evidence>
<evidence type="ECO:0000256" key="9">
    <source>
        <dbReference type="ARBA" id="ARBA00022824"/>
    </source>
</evidence>
<gene>
    <name evidence="15" type="ORF">CLAU1311_LOCUS6512</name>
</gene>
<keyword evidence="11 14" id="KW-0472">Membrane</keyword>
<name>A0A7S2Z6S3_9CHLO</name>
<organism evidence="15">
    <name type="scientific">Chloropicon laureae</name>
    <dbReference type="NCBI Taxonomy" id="464258"/>
    <lineage>
        <taxon>Eukaryota</taxon>
        <taxon>Viridiplantae</taxon>
        <taxon>Chlorophyta</taxon>
        <taxon>Chloropicophyceae</taxon>
        <taxon>Chloropicales</taxon>
        <taxon>Chloropicaceae</taxon>
        <taxon>Chloropicon</taxon>
    </lineage>
</organism>
<keyword evidence="9" id="KW-0256">Endoplasmic reticulum</keyword>
<accession>A0A7S2Z6S3</accession>
<dbReference type="PIRSF" id="PIRSF028810">
    <property type="entry name" value="Alpha1_2_glucosyltferase_Alg10"/>
    <property type="match status" value="1"/>
</dbReference>
<evidence type="ECO:0000256" key="1">
    <source>
        <dbReference type="ARBA" id="ARBA00004477"/>
    </source>
</evidence>
<comment type="subcellular location">
    <subcellularLocation>
        <location evidence="1">Endoplasmic reticulum membrane</location>
        <topology evidence="1">Multi-pass membrane protein</topology>
    </subcellularLocation>
</comment>
<comment type="caution">
    <text evidence="14">Lacks conserved residue(s) required for the propagation of feature annotation.</text>
</comment>
<feature type="transmembrane region" description="Helical" evidence="14">
    <location>
        <begin position="415"/>
        <end position="436"/>
    </location>
</feature>
<evidence type="ECO:0000256" key="12">
    <source>
        <dbReference type="ARBA" id="ARBA00044727"/>
    </source>
</evidence>
<evidence type="ECO:0000256" key="7">
    <source>
        <dbReference type="ARBA" id="ARBA00022679"/>
    </source>
</evidence>
<comment type="function">
    <text evidence="12">Dol-P-Glc:Glc(2)Man(9)GlcNAc(2)-PP-Dol alpha-1,2-glucosyltransferase that operates in the biosynthetic pathway of dolichol-linked oligosaccharides, the glycan precursors employed in protein asparagine (N)-glycosylation. The assembly of dolichol-linked oligosaccharides begins on the cytosolic side of the endoplasmic reticulum membrane and finishes in its lumen. The sequential addition of sugars to dolichol pyrophosphate produces dolichol-linked oligosaccharides containing fourteen sugars, including two GlcNAcs, nine mannoses and three glucoses. Once assembled, the oligosaccharide is transferred from the lipid to nascent proteins by oligosaccharyltransferases. In the lumen of the endoplasmic reticulum, adds the third and last glucose residue from dolichyl phosphate glucose (Dol-P-Glc) onto the lipid-linked oligosaccharide intermediate Glc(2)Man(9)GlcNAc(2)-PP-Dol to produce Glc(3)Man(9)GlcNAc(2)-PP-Dol.</text>
</comment>
<comment type="catalytic activity">
    <reaction evidence="13">
        <text>an alpha-D-Glc-(1-&gt;3)-alpha-D-Glc-(1-&gt;3)-alpha-D-Man-(1-&gt;2)-alpha-D-Man-(1-&gt;2)-alpha-D-Man-(1-&gt;3)-[alpha-D-Man-(1-&gt;2)-alpha-D-Man-(1-&gt;3)-[alpha-D-Man-(1-&gt;2)-alpha-D-Man-(1-&gt;6)]-alpha-D-Man-(1-&gt;6)]-beta-D-Man-(1-&gt;4)-beta-D-GlcNAc-(1-&gt;4)-alpha-D-GlcNAc-diphospho-di-trans,poly-cis-dolichol + a di-trans,poly-cis-dolichyl beta-D-glucosyl phosphate = a alpha-D-Glc-(1-&gt;2)-alpha-D-Glc-(1-&gt;3)-alpha-D-Glc-(1-&gt;3)-alpha-D-Man-(1-&gt;2)-alpha-D-Man-(1-&gt;2)-alpha-D-Man-(1-&gt;3)-[alpha-D-Man-(1-&gt;2)-alpha-D-Man-(1-&gt;3)-[alpha-D-Man-(1-&gt;2)-alpha-D-Man-(1-&gt;6)]-alpha-D-Man-(1-&gt;6)]-beta-D-Man-(1-&gt;4)-beta-D-GlcNAc-(1-&gt;4)-alpha-D-GlcNAc-diphospho-di-trans,poly-cis-dolichol + a di-trans,poly-cis-dolichyl phosphate + H(+)</text>
        <dbReference type="Rhea" id="RHEA:29543"/>
        <dbReference type="Rhea" id="RHEA-COMP:19498"/>
        <dbReference type="Rhea" id="RHEA-COMP:19502"/>
        <dbReference type="Rhea" id="RHEA-COMP:19512"/>
        <dbReference type="Rhea" id="RHEA-COMP:19522"/>
        <dbReference type="ChEBI" id="CHEBI:15378"/>
        <dbReference type="ChEBI" id="CHEBI:57525"/>
        <dbReference type="ChEBI" id="CHEBI:57683"/>
        <dbReference type="ChEBI" id="CHEBI:132522"/>
        <dbReference type="ChEBI" id="CHEBI:132523"/>
        <dbReference type="EC" id="2.4.1.256"/>
    </reaction>
    <physiologicalReaction direction="left-to-right" evidence="13">
        <dbReference type="Rhea" id="RHEA:29544"/>
    </physiologicalReaction>
</comment>
<dbReference type="GO" id="GO:0006488">
    <property type="term" value="P:dolichol-linked oligosaccharide biosynthetic process"/>
    <property type="evidence" value="ECO:0007669"/>
    <property type="project" value="UniProtKB-UniRule"/>
</dbReference>
<evidence type="ECO:0000256" key="11">
    <source>
        <dbReference type="ARBA" id="ARBA00023136"/>
    </source>
</evidence>
<dbReference type="PANTHER" id="PTHR12989:SF10">
    <property type="entry name" value="DOL-P-GLC:GLC(2)MAN(9)GLCNAC(2)-PP-DOL ALPHA-1,2-GLUCOSYLTRANSFERASE-RELATED"/>
    <property type="match status" value="1"/>
</dbReference>
<keyword evidence="6 14" id="KW-0328">Glycosyltransferase</keyword>
<feature type="transmembrane region" description="Helical" evidence="14">
    <location>
        <begin position="299"/>
        <end position="318"/>
    </location>
</feature>
<evidence type="ECO:0000256" key="4">
    <source>
        <dbReference type="ARBA" id="ARBA00011967"/>
    </source>
</evidence>
<proteinExistence type="inferred from homology"/>
<feature type="transmembrane region" description="Helical" evidence="14">
    <location>
        <begin position="163"/>
        <end position="181"/>
    </location>
</feature>
<keyword evidence="10 14" id="KW-1133">Transmembrane helix</keyword>
<comment type="similarity">
    <text evidence="3 14">Belongs to the ALG10 glucosyltransferase family.</text>
</comment>
<feature type="transmembrane region" description="Helical" evidence="14">
    <location>
        <begin position="266"/>
        <end position="287"/>
    </location>
</feature>
<dbReference type="InterPro" id="IPR016900">
    <property type="entry name" value="Alg10"/>
</dbReference>
<dbReference type="GO" id="GO:0106073">
    <property type="term" value="F:dolichyl pyrophosphate Glc2Man9GlcNAc2 alpha-1,2-glucosyltransferase activity"/>
    <property type="evidence" value="ECO:0007669"/>
    <property type="project" value="UniProtKB-UniRule"/>
</dbReference>
<evidence type="ECO:0000256" key="3">
    <source>
        <dbReference type="ARBA" id="ARBA00010600"/>
    </source>
</evidence>
<feature type="transmembrane region" description="Helical" evidence="14">
    <location>
        <begin position="339"/>
        <end position="363"/>
    </location>
</feature>
<evidence type="ECO:0000256" key="10">
    <source>
        <dbReference type="ARBA" id="ARBA00022989"/>
    </source>
</evidence>
<evidence type="ECO:0000256" key="6">
    <source>
        <dbReference type="ARBA" id="ARBA00022676"/>
    </source>
</evidence>
<feature type="transmembrane region" description="Helical" evidence="14">
    <location>
        <begin position="108"/>
        <end position="127"/>
    </location>
</feature>
<protein>
    <recommendedName>
        <fullName evidence="5 14">Dol-P-Glc:Glc(2)Man(9)GlcNAc(2)-PP-Dol alpha-1,2-glucosyltransferase</fullName>
        <ecNumber evidence="4 14">2.4.1.256</ecNumber>
    </recommendedName>
</protein>
<sequence>MGAARARERGKGWPGLAAATTVAVGLLHVLVWLGRKERVPEPYMDEIFHVPQAQRYCRGHFGHWDDKITTFPGLYLATATPAWLAGLAASSLDAVALDTAADWLCSAAHLRLANALLFGGLTTWLSFRILSELHGREAGPLRIALATAALNLFPVHFFSVDLFYTDAGALAMVLLSFFLCLRARHHASAAAAAAAVLFRQTNVVWACFILAFDIHRQLNPPDRESKKQERGAGVGAEEEEEPLVRALWAVLGKAWLHRGRLVRHHWTMLALVGGFVAFVRWNGGVVVGDRESHQAVPHLAQFLYCVGAMAAAAAPTHFHPRTLLGRGKALLRGSRWAKLRAALLLAAVALVIKRFTYVHLYTLSDNRHYTFYVWRKVLGRSEATRLALAPLYAYSLWCVLASLQKGGHCPPLVRLAFVTCAAATVVLSELLEFRYFIAPLAVHALLAGPPPWLPSLVLQVAGFAAVNSLVEWRFLCRPIGRWSDGSVARIMW</sequence>
<dbReference type="EMBL" id="HBHU01009963">
    <property type="protein sequence ID" value="CAE0023552.1"/>
    <property type="molecule type" value="Transcribed_RNA"/>
</dbReference>
<dbReference type="EC" id="2.4.1.256" evidence="4 14"/>
<keyword evidence="7" id="KW-0808">Transferase</keyword>
<evidence type="ECO:0000256" key="13">
    <source>
        <dbReference type="ARBA" id="ARBA00048064"/>
    </source>
</evidence>
<dbReference type="PANTHER" id="PTHR12989">
    <property type="entry name" value="ALPHA-1,2-GLUCOSYLTRANSFERASE ALG10"/>
    <property type="match status" value="1"/>
</dbReference>
<comment type="pathway">
    <text evidence="2">Protein modification; protein glycosylation.</text>
</comment>
<evidence type="ECO:0000256" key="2">
    <source>
        <dbReference type="ARBA" id="ARBA00004922"/>
    </source>
</evidence>
<feature type="transmembrane region" description="Helical" evidence="14">
    <location>
        <begin position="456"/>
        <end position="475"/>
    </location>
</feature>
<feature type="transmembrane region" description="Helical" evidence="14">
    <location>
        <begin position="12"/>
        <end position="34"/>
    </location>
</feature>
<evidence type="ECO:0000256" key="14">
    <source>
        <dbReference type="PIRNR" id="PIRNR028810"/>
    </source>
</evidence>
<reference evidence="15" key="1">
    <citation type="submission" date="2021-01" db="EMBL/GenBank/DDBJ databases">
        <authorList>
            <person name="Corre E."/>
            <person name="Pelletier E."/>
            <person name="Niang G."/>
            <person name="Scheremetjew M."/>
            <person name="Finn R."/>
            <person name="Kale V."/>
            <person name="Holt S."/>
            <person name="Cochrane G."/>
            <person name="Meng A."/>
            <person name="Brown T."/>
            <person name="Cohen L."/>
        </authorList>
    </citation>
    <scope>NUCLEOTIDE SEQUENCE</scope>
    <source>
        <strain evidence="15">RCC856</strain>
    </source>
</reference>
<keyword evidence="8 14" id="KW-0812">Transmembrane</keyword>